<feature type="transmembrane region" description="Helical" evidence="9">
    <location>
        <begin position="6"/>
        <end position="23"/>
    </location>
</feature>
<evidence type="ECO:0000256" key="9">
    <source>
        <dbReference type="SAM" id="Phobius"/>
    </source>
</evidence>
<dbReference type="Pfam" id="PF01405">
    <property type="entry name" value="PsbT"/>
    <property type="match status" value="1"/>
</dbReference>
<proteinExistence type="inferred from homology"/>
<dbReference type="InterPro" id="IPR037268">
    <property type="entry name" value="PSII_PsbT_sf"/>
</dbReference>
<dbReference type="AlphaFoldDB" id="A0A0G2HLM7"/>
<keyword evidence="2 8" id="KW-0602">Photosynthesis</keyword>
<keyword evidence="5 8" id="KW-0793">Thylakoid</keyword>
<dbReference type="InterPro" id="IPR001743">
    <property type="entry name" value="PSII_PsbT"/>
</dbReference>
<dbReference type="PATRIC" id="fig|1604020.3.peg.2545"/>
<comment type="caution">
    <text evidence="10">The sequence shown here is derived from an EMBL/GenBank/DDBJ whole genome shotgun (WGS) entry which is preliminary data.</text>
</comment>
<dbReference type="NCBIfam" id="NF008825">
    <property type="entry name" value="PRK11875.1"/>
    <property type="match status" value="1"/>
</dbReference>
<evidence type="ECO:0000256" key="1">
    <source>
        <dbReference type="ARBA" id="ARBA00008658"/>
    </source>
</evidence>
<protein>
    <recommendedName>
        <fullName evidence="8">Photosystem II reaction center protein T</fullName>
        <shortName evidence="8">PSII-T</shortName>
    </recommendedName>
</protein>
<dbReference type="GO" id="GO:0009539">
    <property type="term" value="C:photosystem II reaction center"/>
    <property type="evidence" value="ECO:0007669"/>
    <property type="project" value="InterPro"/>
</dbReference>
<organism evidence="10 11">
    <name type="scientific">Candidatus Synechococcus spongiarum SP3</name>
    <dbReference type="NCBI Taxonomy" id="1604020"/>
    <lineage>
        <taxon>Bacteria</taxon>
        <taxon>Bacillati</taxon>
        <taxon>Cyanobacteriota</taxon>
        <taxon>Cyanophyceae</taxon>
        <taxon>Synechococcales</taxon>
        <taxon>Synechococcaceae</taxon>
        <taxon>Synechococcus</taxon>
    </lineage>
</organism>
<evidence type="ECO:0000256" key="4">
    <source>
        <dbReference type="ARBA" id="ARBA00022989"/>
    </source>
</evidence>
<name>A0A0G2HLM7_9SYNE</name>
<evidence type="ECO:0000313" key="10">
    <source>
        <dbReference type="EMBL" id="KKZ12653.1"/>
    </source>
</evidence>
<evidence type="ECO:0000313" key="11">
    <source>
        <dbReference type="Proteomes" id="UP000035067"/>
    </source>
</evidence>
<comment type="similarity">
    <text evidence="1 8">Belongs to the PsbT family.</text>
</comment>
<accession>A0A0G2HLM7</accession>
<comment type="subcellular location">
    <subcellularLocation>
        <location evidence="8">Cellular thylakoid membrane</location>
        <topology evidence="8">Single-pass membrane protein</topology>
    </subcellularLocation>
</comment>
<keyword evidence="6 8" id="KW-0472">Membrane</keyword>
<comment type="subunit">
    <text evidence="8">PSII is composed of 1 copy each of membrane proteins PsbA, PsbB, PsbC, PsbD, PsbE, PsbF, PsbH, PsbI, PsbJ, PsbK, PsbL, PsbM, PsbT, PsbX, PsbY, PsbZ, Psb30/Ycf12, peripheral proteins PsbO, CyanoQ (PsbQ), PsbU, PsbV and a large number of cofactors. It forms dimeric complexes.</text>
</comment>
<evidence type="ECO:0000256" key="8">
    <source>
        <dbReference type="HAMAP-Rule" id="MF_00808"/>
    </source>
</evidence>
<evidence type="ECO:0000256" key="7">
    <source>
        <dbReference type="ARBA" id="ARBA00023276"/>
    </source>
</evidence>
<keyword evidence="7 8" id="KW-0604">Photosystem II</keyword>
<keyword evidence="3 8" id="KW-0812">Transmembrane</keyword>
<dbReference type="HAMAP" id="MF_00808">
    <property type="entry name" value="PSII_PsbT"/>
    <property type="match status" value="1"/>
</dbReference>
<evidence type="ECO:0000256" key="5">
    <source>
        <dbReference type="ARBA" id="ARBA00023078"/>
    </source>
</evidence>
<evidence type="ECO:0000256" key="3">
    <source>
        <dbReference type="ARBA" id="ARBA00022692"/>
    </source>
</evidence>
<dbReference type="GO" id="GO:0015979">
    <property type="term" value="P:photosynthesis"/>
    <property type="evidence" value="ECO:0007669"/>
    <property type="project" value="UniProtKB-UniRule"/>
</dbReference>
<dbReference type="Proteomes" id="UP000035067">
    <property type="component" value="Unassembled WGS sequence"/>
</dbReference>
<dbReference type="GO" id="GO:0031676">
    <property type="term" value="C:plasma membrane-derived thylakoid membrane"/>
    <property type="evidence" value="ECO:0007669"/>
    <property type="project" value="UniProtKB-SubCell"/>
</dbReference>
<comment type="function">
    <text evidence="8">Found at the monomer-monomer interface of the photosystem II (PS II) dimer, plays a role in assembly and dimerization of PSII. PSII is a light-driven water plastoquinone oxidoreductase, using light energy to abstract electrons from H(2)O, generating a proton gradient subsequently used for ATP formation.</text>
</comment>
<evidence type="ECO:0000256" key="2">
    <source>
        <dbReference type="ARBA" id="ARBA00022531"/>
    </source>
</evidence>
<reference evidence="10 11" key="1">
    <citation type="submission" date="2015-01" db="EMBL/GenBank/DDBJ databases">
        <title>Lifestyle Evolution in Cyanobacterial Symbionts of Sponges.</title>
        <authorList>
            <person name="Burgsdorf I."/>
            <person name="Slaby B.M."/>
            <person name="Handley K.M."/>
            <person name="Haber M."/>
            <person name="Blom J."/>
            <person name="Marshall C.W."/>
            <person name="Gilbert J.A."/>
            <person name="Hentschel U."/>
            <person name="Steindler L."/>
        </authorList>
    </citation>
    <scope>NUCLEOTIDE SEQUENCE [LARGE SCALE GENOMIC DNA]</scope>
    <source>
        <strain evidence="10">SP3</strain>
    </source>
</reference>
<sequence>MESLSYILILFLALSTLFFAIAFRDPPKIGK</sequence>
<dbReference type="SUPFAM" id="SSF161029">
    <property type="entry name" value="Photosystem II reaction center protein T, PsbT"/>
    <property type="match status" value="1"/>
</dbReference>
<dbReference type="EMBL" id="JXQG01000015">
    <property type="protein sequence ID" value="KKZ12653.1"/>
    <property type="molecule type" value="Genomic_DNA"/>
</dbReference>
<evidence type="ECO:0000256" key="6">
    <source>
        <dbReference type="ARBA" id="ARBA00023136"/>
    </source>
</evidence>
<keyword evidence="4 8" id="KW-1133">Transmembrane helix</keyword>
<gene>
    <name evidence="8 10" type="primary">psbT</name>
    <name evidence="10" type="ORF">TE42_03795</name>
</gene>